<dbReference type="PaxDb" id="39947-A0A0N7KLB7"/>
<evidence type="ECO:0000256" key="1">
    <source>
        <dbReference type="SAM" id="MobiDB-lite"/>
    </source>
</evidence>
<evidence type="ECO:0000313" key="3">
    <source>
        <dbReference type="Proteomes" id="UP000059680"/>
    </source>
</evidence>
<feature type="non-terminal residue" evidence="2">
    <location>
        <position position="187"/>
    </location>
</feature>
<name>A0A0N7KLB7_ORYSJ</name>
<feature type="non-terminal residue" evidence="2">
    <location>
        <position position="1"/>
    </location>
</feature>
<accession>A0A0N7KLB7</accession>
<reference evidence="2 3" key="3">
    <citation type="journal article" date="2013" name="Rice">
        <title>Improvement of the Oryza sativa Nipponbare reference genome using next generation sequence and optical map data.</title>
        <authorList>
            <person name="Kawahara Y."/>
            <person name="de la Bastide M."/>
            <person name="Hamilton J.P."/>
            <person name="Kanamori H."/>
            <person name="McCombie W.R."/>
            <person name="Ouyang S."/>
            <person name="Schwartz D.C."/>
            <person name="Tanaka T."/>
            <person name="Wu J."/>
            <person name="Zhou S."/>
            <person name="Childs K.L."/>
            <person name="Davidson R.M."/>
            <person name="Lin H."/>
            <person name="Quesada-Ocampo L."/>
            <person name="Vaillancourt B."/>
            <person name="Sakai H."/>
            <person name="Lee S.S."/>
            <person name="Kim J."/>
            <person name="Numa H."/>
            <person name="Itoh T."/>
            <person name="Buell C.R."/>
            <person name="Matsumoto T."/>
        </authorList>
    </citation>
    <scope>NUCLEOTIDE SEQUENCE [LARGE SCALE GENOMIC DNA]</scope>
    <source>
        <strain evidence="3">cv. Nipponbare</strain>
    </source>
</reference>
<organism evidence="2 3">
    <name type="scientific">Oryza sativa subsp. japonica</name>
    <name type="common">Rice</name>
    <dbReference type="NCBI Taxonomy" id="39947"/>
    <lineage>
        <taxon>Eukaryota</taxon>
        <taxon>Viridiplantae</taxon>
        <taxon>Streptophyta</taxon>
        <taxon>Embryophyta</taxon>
        <taxon>Tracheophyta</taxon>
        <taxon>Spermatophyta</taxon>
        <taxon>Magnoliopsida</taxon>
        <taxon>Liliopsida</taxon>
        <taxon>Poales</taxon>
        <taxon>Poaceae</taxon>
        <taxon>BOP clade</taxon>
        <taxon>Oryzoideae</taxon>
        <taxon>Oryzeae</taxon>
        <taxon>Oryzinae</taxon>
        <taxon>Oryza</taxon>
        <taxon>Oryza sativa</taxon>
    </lineage>
</organism>
<reference evidence="3" key="1">
    <citation type="journal article" date="2005" name="Nature">
        <title>The map-based sequence of the rice genome.</title>
        <authorList>
            <consortium name="International rice genome sequencing project (IRGSP)"/>
            <person name="Matsumoto T."/>
            <person name="Wu J."/>
            <person name="Kanamori H."/>
            <person name="Katayose Y."/>
            <person name="Fujisawa M."/>
            <person name="Namiki N."/>
            <person name="Mizuno H."/>
            <person name="Yamamoto K."/>
            <person name="Antonio B.A."/>
            <person name="Baba T."/>
            <person name="Sakata K."/>
            <person name="Nagamura Y."/>
            <person name="Aoki H."/>
            <person name="Arikawa K."/>
            <person name="Arita K."/>
            <person name="Bito T."/>
            <person name="Chiden Y."/>
            <person name="Fujitsuka N."/>
            <person name="Fukunaka R."/>
            <person name="Hamada M."/>
            <person name="Harada C."/>
            <person name="Hayashi A."/>
            <person name="Hijishita S."/>
            <person name="Honda M."/>
            <person name="Hosokawa S."/>
            <person name="Ichikawa Y."/>
            <person name="Idonuma A."/>
            <person name="Iijima M."/>
            <person name="Ikeda M."/>
            <person name="Ikeno M."/>
            <person name="Ito K."/>
            <person name="Ito S."/>
            <person name="Ito T."/>
            <person name="Ito Y."/>
            <person name="Ito Y."/>
            <person name="Iwabuchi A."/>
            <person name="Kamiya K."/>
            <person name="Karasawa W."/>
            <person name="Kurita K."/>
            <person name="Katagiri S."/>
            <person name="Kikuta A."/>
            <person name="Kobayashi H."/>
            <person name="Kobayashi N."/>
            <person name="Machita K."/>
            <person name="Maehara T."/>
            <person name="Masukawa M."/>
            <person name="Mizubayashi T."/>
            <person name="Mukai Y."/>
            <person name="Nagasaki H."/>
            <person name="Nagata Y."/>
            <person name="Naito S."/>
            <person name="Nakashima M."/>
            <person name="Nakama Y."/>
            <person name="Nakamichi Y."/>
            <person name="Nakamura M."/>
            <person name="Meguro A."/>
            <person name="Negishi M."/>
            <person name="Ohta I."/>
            <person name="Ohta T."/>
            <person name="Okamoto M."/>
            <person name="Ono N."/>
            <person name="Saji S."/>
            <person name="Sakaguchi M."/>
            <person name="Sakai K."/>
            <person name="Shibata M."/>
            <person name="Shimokawa T."/>
            <person name="Song J."/>
            <person name="Takazaki Y."/>
            <person name="Terasawa K."/>
            <person name="Tsugane M."/>
            <person name="Tsuji K."/>
            <person name="Ueda S."/>
            <person name="Waki K."/>
            <person name="Yamagata H."/>
            <person name="Yamamoto M."/>
            <person name="Yamamoto S."/>
            <person name="Yamane H."/>
            <person name="Yoshiki S."/>
            <person name="Yoshihara R."/>
            <person name="Yukawa K."/>
            <person name="Zhong H."/>
            <person name="Yano M."/>
            <person name="Yuan Q."/>
            <person name="Ouyang S."/>
            <person name="Liu J."/>
            <person name="Jones K.M."/>
            <person name="Gansberger K."/>
            <person name="Moffat K."/>
            <person name="Hill J."/>
            <person name="Bera J."/>
            <person name="Fadrosh D."/>
            <person name="Jin S."/>
            <person name="Johri S."/>
            <person name="Kim M."/>
            <person name="Overton L."/>
            <person name="Reardon M."/>
            <person name="Tsitrin T."/>
            <person name="Vuong H."/>
            <person name="Weaver B."/>
            <person name="Ciecko A."/>
            <person name="Tallon L."/>
            <person name="Jackson J."/>
            <person name="Pai G."/>
            <person name="Aken S.V."/>
            <person name="Utterback T."/>
            <person name="Reidmuller S."/>
            <person name="Feldblyum T."/>
            <person name="Hsiao J."/>
            <person name="Zismann V."/>
            <person name="Iobst S."/>
            <person name="de Vazeille A.R."/>
            <person name="Buell C.R."/>
            <person name="Ying K."/>
            <person name="Li Y."/>
            <person name="Lu T."/>
            <person name="Huang Y."/>
            <person name="Zhao Q."/>
            <person name="Feng Q."/>
            <person name="Zhang L."/>
            <person name="Zhu J."/>
            <person name="Weng Q."/>
            <person name="Mu J."/>
            <person name="Lu Y."/>
            <person name="Fan D."/>
            <person name="Liu Y."/>
            <person name="Guan J."/>
            <person name="Zhang Y."/>
            <person name="Yu S."/>
            <person name="Liu X."/>
            <person name="Zhang Y."/>
            <person name="Hong G."/>
            <person name="Han B."/>
            <person name="Choisne N."/>
            <person name="Demange N."/>
            <person name="Orjeda G."/>
            <person name="Samain S."/>
            <person name="Cattolico L."/>
            <person name="Pelletier E."/>
            <person name="Couloux A."/>
            <person name="Segurens B."/>
            <person name="Wincker P."/>
            <person name="D'Hont A."/>
            <person name="Scarpelli C."/>
            <person name="Weissenbach J."/>
            <person name="Salanoubat M."/>
            <person name="Quetier F."/>
            <person name="Yu Y."/>
            <person name="Kim H.R."/>
            <person name="Rambo T."/>
            <person name="Currie J."/>
            <person name="Collura K."/>
            <person name="Luo M."/>
            <person name="Yang T."/>
            <person name="Ammiraju J.S.S."/>
            <person name="Engler F."/>
            <person name="Soderlund C."/>
            <person name="Wing R.A."/>
            <person name="Palmer L.E."/>
            <person name="de la Bastide M."/>
            <person name="Spiegel L."/>
            <person name="Nascimento L."/>
            <person name="Zutavern T."/>
            <person name="O'Shaughnessy A."/>
            <person name="Dike S."/>
            <person name="Dedhia N."/>
            <person name="Preston R."/>
            <person name="Balija V."/>
            <person name="McCombie W.R."/>
            <person name="Chow T."/>
            <person name="Chen H."/>
            <person name="Chung M."/>
            <person name="Chen C."/>
            <person name="Shaw J."/>
            <person name="Wu H."/>
            <person name="Hsiao K."/>
            <person name="Chao Y."/>
            <person name="Chu M."/>
            <person name="Cheng C."/>
            <person name="Hour A."/>
            <person name="Lee P."/>
            <person name="Lin S."/>
            <person name="Lin Y."/>
            <person name="Liou J."/>
            <person name="Liu S."/>
            <person name="Hsing Y."/>
            <person name="Raghuvanshi S."/>
            <person name="Mohanty A."/>
            <person name="Bharti A.K."/>
            <person name="Gaur A."/>
            <person name="Gupta V."/>
            <person name="Kumar D."/>
            <person name="Ravi V."/>
            <person name="Vij S."/>
            <person name="Kapur A."/>
            <person name="Khurana P."/>
            <person name="Khurana P."/>
            <person name="Khurana J.P."/>
            <person name="Tyagi A.K."/>
            <person name="Gaikwad K."/>
            <person name="Singh A."/>
            <person name="Dalal V."/>
            <person name="Srivastava S."/>
            <person name="Dixit A."/>
            <person name="Pal A.K."/>
            <person name="Ghazi I.A."/>
            <person name="Yadav M."/>
            <person name="Pandit A."/>
            <person name="Bhargava A."/>
            <person name="Sureshbabu K."/>
            <person name="Batra K."/>
            <person name="Sharma T.R."/>
            <person name="Mohapatra T."/>
            <person name="Singh N.K."/>
            <person name="Messing J."/>
            <person name="Nelson A.B."/>
            <person name="Fuks G."/>
            <person name="Kavchok S."/>
            <person name="Keizer G."/>
            <person name="Linton E."/>
            <person name="Llaca V."/>
            <person name="Song R."/>
            <person name="Tanyolac B."/>
            <person name="Young S."/>
            <person name="Ho-Il K."/>
            <person name="Hahn J.H."/>
            <person name="Sangsakoo G."/>
            <person name="Vanavichit A."/>
            <person name="de Mattos Luiz.A.T."/>
            <person name="Zimmer P.D."/>
            <person name="Malone G."/>
            <person name="Dellagostin O."/>
            <person name="de Oliveira A.C."/>
            <person name="Bevan M."/>
            <person name="Bancroft I."/>
            <person name="Minx P."/>
            <person name="Cordum H."/>
            <person name="Wilson R."/>
            <person name="Cheng Z."/>
            <person name="Jin W."/>
            <person name="Jiang J."/>
            <person name="Leong S.A."/>
            <person name="Iwama H."/>
            <person name="Gojobori T."/>
            <person name="Itoh T."/>
            <person name="Niimura Y."/>
            <person name="Fujii Y."/>
            <person name="Habara T."/>
            <person name="Sakai H."/>
            <person name="Sato Y."/>
            <person name="Wilson G."/>
            <person name="Kumar K."/>
            <person name="McCouch S."/>
            <person name="Juretic N."/>
            <person name="Hoen D."/>
            <person name="Wright S."/>
            <person name="Bruskiewich R."/>
            <person name="Bureau T."/>
            <person name="Miyao A."/>
            <person name="Hirochika H."/>
            <person name="Nishikawa T."/>
            <person name="Kadowaki K."/>
            <person name="Sugiura M."/>
            <person name="Burr B."/>
            <person name="Sasaki T."/>
        </authorList>
    </citation>
    <scope>NUCLEOTIDE SEQUENCE [LARGE SCALE GENOMIC DNA]</scope>
    <source>
        <strain evidence="3">cv. Nipponbare</strain>
    </source>
</reference>
<dbReference type="InParanoid" id="A0A0N7KLB7"/>
<dbReference type="eggNOG" id="ENOG502T0XB">
    <property type="taxonomic scope" value="Eukaryota"/>
</dbReference>
<keyword evidence="3" id="KW-1185">Reference proteome</keyword>
<dbReference type="Proteomes" id="UP000059680">
    <property type="component" value="Chromosome 5"/>
</dbReference>
<dbReference type="AlphaFoldDB" id="A0A0N7KLB7"/>
<dbReference type="EMBL" id="AP014961">
    <property type="protein sequence ID" value="BAS95569.1"/>
    <property type="molecule type" value="Genomic_DNA"/>
</dbReference>
<gene>
    <name evidence="2" type="ordered locus">Os05g0585601</name>
    <name evidence="2" type="ORF">OSNPB_050585601</name>
</gene>
<dbReference type="Gramene" id="Os05t0585601-00">
    <property type="protein sequence ID" value="Os05t0585601-00"/>
    <property type="gene ID" value="Os05g0585601"/>
</dbReference>
<reference evidence="2 3" key="2">
    <citation type="journal article" date="2013" name="Plant Cell Physiol.">
        <title>Rice Annotation Project Database (RAP-DB): an integrative and interactive database for rice genomics.</title>
        <authorList>
            <person name="Sakai H."/>
            <person name="Lee S.S."/>
            <person name="Tanaka T."/>
            <person name="Numa H."/>
            <person name="Kim J."/>
            <person name="Kawahara Y."/>
            <person name="Wakimoto H."/>
            <person name="Yang C.C."/>
            <person name="Iwamoto M."/>
            <person name="Abe T."/>
            <person name="Yamada Y."/>
            <person name="Muto A."/>
            <person name="Inokuchi H."/>
            <person name="Ikemura T."/>
            <person name="Matsumoto T."/>
            <person name="Sasaki T."/>
            <person name="Itoh T."/>
        </authorList>
    </citation>
    <scope>NUCLEOTIDE SEQUENCE [LARGE SCALE GENOMIC DNA]</scope>
    <source>
        <strain evidence="3">cv. Nipponbare</strain>
    </source>
</reference>
<feature type="region of interest" description="Disordered" evidence="1">
    <location>
        <begin position="139"/>
        <end position="173"/>
    </location>
</feature>
<proteinExistence type="predicted"/>
<dbReference type="FunCoup" id="A0A0N7KLB7">
    <property type="interactions" value="331"/>
</dbReference>
<sequence length="187" mass="18542">TGLEEDGEAKIGGFERGVLALVEEEEVLGLEVPVHDPHGVAAVDDGDDLPAEGGGGALGVVAPGDDAVEELAALAELHDEVDGVAVLVGAAQLDDVAVAGEVVHDVDLAADVVEVVGAGELAGGDGLAGVASAGGLVGGEVGHPELPPPQLPPEGVGRTDVLHGPPQHPPHPILRRRLLGRLLGLVP</sequence>
<protein>
    <submittedName>
        <fullName evidence="2">Os05g0585601 protein</fullName>
    </submittedName>
</protein>
<evidence type="ECO:0000313" key="2">
    <source>
        <dbReference type="EMBL" id="BAS95569.1"/>
    </source>
</evidence>